<evidence type="ECO:0000313" key="4">
    <source>
        <dbReference type="EMBL" id="MDT0266098.1"/>
    </source>
</evidence>
<keyword evidence="5" id="KW-1185">Reference proteome</keyword>
<protein>
    <submittedName>
        <fullName evidence="4">Acyl-CoA dehydrogenase family protein</fullName>
        <ecNumber evidence="4">1.-.-.-</ecNumber>
    </submittedName>
</protein>
<dbReference type="InterPro" id="IPR013786">
    <property type="entry name" value="AcylCoA_DH/ox_N"/>
</dbReference>
<proteinExistence type="predicted"/>
<dbReference type="InterPro" id="IPR009100">
    <property type="entry name" value="AcylCoA_DH/oxidase_NM_dom_sf"/>
</dbReference>
<sequence length="389" mass="41580">MPLDDAATLVDGMLPTLRDRAAEVDRAAAFPEDNLNLLRENGLLGLLVPADYGGLGGGLADLTDLAQRLAGACLSTGMIWAMHCQQVDSLVRHAAPELKDHVLPRVARGELYLASVTTEPGKGGHLLTGGAPLRAAEGSLLLDRDAPIVTGGAQADGFLITMRSAEEAADREVSLVYADRDQLDIVPQEGWHTLGMRGTSSGGLKLSGRVPPGNVVGEPGNFRHVAMESMAPVGHLAWAACWLGTAHSALRGVLDLIRSRNRPRGLDPSSDLVRERLARVRMDLELVSAYLHRVRQEVDDHRAAGTSVGGPSTQVHLNTLKVAAAEHTFAAVHKLVQLCGLFSAYRTDAAIPLERHFRDLRSASLNYADDRLLTANGALSLLDRTARLA</sequence>
<dbReference type="Pfam" id="PF02771">
    <property type="entry name" value="Acyl-CoA_dh_N"/>
    <property type="match status" value="1"/>
</dbReference>
<accession>A0ABU2JN09</accession>
<dbReference type="GO" id="GO:0016491">
    <property type="term" value="F:oxidoreductase activity"/>
    <property type="evidence" value="ECO:0007669"/>
    <property type="project" value="UniProtKB-KW"/>
</dbReference>
<gene>
    <name evidence="4" type="ORF">RM844_07290</name>
</gene>
<dbReference type="InterPro" id="IPR013107">
    <property type="entry name" value="Acyl-CoA_DH_C"/>
</dbReference>
<dbReference type="EMBL" id="JAVREO010000003">
    <property type="protein sequence ID" value="MDT0266098.1"/>
    <property type="molecule type" value="Genomic_DNA"/>
</dbReference>
<dbReference type="RefSeq" id="WP_311666094.1">
    <property type="nucleotide sequence ID" value="NZ_JAVREO010000003.1"/>
</dbReference>
<dbReference type="InterPro" id="IPR037069">
    <property type="entry name" value="AcylCoA_DH/ox_N_sf"/>
</dbReference>
<evidence type="ECO:0000259" key="2">
    <source>
        <dbReference type="Pfam" id="PF02771"/>
    </source>
</evidence>
<comment type="caution">
    <text evidence="4">The sequence shown here is derived from an EMBL/GenBank/DDBJ whole genome shotgun (WGS) entry which is preliminary data.</text>
</comment>
<feature type="domain" description="Acyl-CoA dehydrogenase C-terminal" evidence="3">
    <location>
        <begin position="238"/>
        <end position="362"/>
    </location>
</feature>
<dbReference type="PANTHER" id="PTHR43884">
    <property type="entry name" value="ACYL-COA DEHYDROGENASE"/>
    <property type="match status" value="1"/>
</dbReference>
<evidence type="ECO:0000313" key="5">
    <source>
        <dbReference type="Proteomes" id="UP001183410"/>
    </source>
</evidence>
<dbReference type="Proteomes" id="UP001183410">
    <property type="component" value="Unassembled WGS sequence"/>
</dbReference>
<dbReference type="EC" id="1.-.-.-" evidence="4"/>
<evidence type="ECO:0000256" key="1">
    <source>
        <dbReference type="ARBA" id="ARBA00023002"/>
    </source>
</evidence>
<dbReference type="InterPro" id="IPR046373">
    <property type="entry name" value="Acyl-CoA_Oxase/DH_mid-dom_sf"/>
</dbReference>
<dbReference type="Gene3D" id="1.10.540.10">
    <property type="entry name" value="Acyl-CoA dehydrogenase/oxidase, N-terminal domain"/>
    <property type="match status" value="1"/>
</dbReference>
<dbReference type="Gene3D" id="1.20.140.10">
    <property type="entry name" value="Butyryl-CoA Dehydrogenase, subunit A, domain 3"/>
    <property type="match status" value="1"/>
</dbReference>
<dbReference type="SUPFAM" id="SSF47203">
    <property type="entry name" value="Acyl-CoA dehydrogenase C-terminal domain-like"/>
    <property type="match status" value="1"/>
</dbReference>
<dbReference type="InterPro" id="IPR036250">
    <property type="entry name" value="AcylCo_DH-like_C"/>
</dbReference>
<name>A0ABU2JN09_9ACTN</name>
<dbReference type="PANTHER" id="PTHR43884:SF12">
    <property type="entry name" value="ISOVALERYL-COA DEHYDROGENASE, MITOCHONDRIAL-RELATED"/>
    <property type="match status" value="1"/>
</dbReference>
<reference evidence="5" key="1">
    <citation type="submission" date="2023-07" db="EMBL/GenBank/DDBJ databases">
        <title>30 novel species of actinomycetes from the DSMZ collection.</title>
        <authorList>
            <person name="Nouioui I."/>
        </authorList>
    </citation>
    <scope>NUCLEOTIDE SEQUENCE [LARGE SCALE GENOMIC DNA]</scope>
    <source>
        <strain evidence="5">DSM 44915</strain>
    </source>
</reference>
<evidence type="ECO:0000259" key="3">
    <source>
        <dbReference type="Pfam" id="PF08028"/>
    </source>
</evidence>
<dbReference type="SUPFAM" id="SSF56645">
    <property type="entry name" value="Acyl-CoA dehydrogenase NM domain-like"/>
    <property type="match status" value="1"/>
</dbReference>
<dbReference type="Gene3D" id="2.40.110.10">
    <property type="entry name" value="Butyryl-CoA Dehydrogenase, subunit A, domain 2"/>
    <property type="match status" value="1"/>
</dbReference>
<dbReference type="Pfam" id="PF08028">
    <property type="entry name" value="Acyl-CoA_dh_2"/>
    <property type="match status" value="1"/>
</dbReference>
<dbReference type="PIRSF" id="PIRSF016578">
    <property type="entry name" value="HsaA"/>
    <property type="match status" value="1"/>
</dbReference>
<keyword evidence="1 4" id="KW-0560">Oxidoreductase</keyword>
<feature type="domain" description="Acyl-CoA dehydrogenase/oxidase N-terminal" evidence="2">
    <location>
        <begin position="17"/>
        <end position="110"/>
    </location>
</feature>
<organism evidence="4 5">
    <name type="scientific">Streptomyces chisholmiae</name>
    <dbReference type="NCBI Taxonomy" id="3075540"/>
    <lineage>
        <taxon>Bacteria</taxon>
        <taxon>Bacillati</taxon>
        <taxon>Actinomycetota</taxon>
        <taxon>Actinomycetes</taxon>
        <taxon>Kitasatosporales</taxon>
        <taxon>Streptomycetaceae</taxon>
        <taxon>Streptomyces</taxon>
    </lineage>
</organism>